<comment type="subcellular location">
    <subcellularLocation>
        <location evidence="1">Membrane</location>
        <topology evidence="1">Multi-pass membrane protein</topology>
    </subcellularLocation>
</comment>
<evidence type="ECO:0000313" key="4">
    <source>
        <dbReference type="EMBL" id="KAK2069656.1"/>
    </source>
</evidence>
<feature type="transmembrane region" description="Helical" evidence="3">
    <location>
        <begin position="389"/>
        <end position="410"/>
    </location>
</feature>
<feature type="transmembrane region" description="Helical" evidence="3">
    <location>
        <begin position="73"/>
        <end position="96"/>
    </location>
</feature>
<keyword evidence="5" id="KW-1185">Reference proteome</keyword>
<dbReference type="SUPFAM" id="SSF103473">
    <property type="entry name" value="MFS general substrate transporter"/>
    <property type="match status" value="1"/>
</dbReference>
<dbReference type="EMBL" id="JAQQPM010000003">
    <property type="protein sequence ID" value="KAK2069656.1"/>
    <property type="molecule type" value="Genomic_DNA"/>
</dbReference>
<protein>
    <submittedName>
        <fullName evidence="4">Uncharacterized protein</fullName>
    </submittedName>
</protein>
<feature type="transmembrane region" description="Helical" evidence="3">
    <location>
        <begin position="32"/>
        <end position="61"/>
    </location>
</feature>
<name>A0AAD9I247_9PEZI</name>
<dbReference type="GO" id="GO:0022857">
    <property type="term" value="F:transmembrane transporter activity"/>
    <property type="evidence" value="ECO:0007669"/>
    <property type="project" value="InterPro"/>
</dbReference>
<keyword evidence="3" id="KW-0472">Membrane</keyword>
<keyword evidence="3" id="KW-0812">Transmembrane</keyword>
<dbReference type="AlphaFoldDB" id="A0AAD9I247"/>
<feature type="transmembrane region" description="Helical" evidence="3">
    <location>
        <begin position="135"/>
        <end position="154"/>
    </location>
</feature>
<evidence type="ECO:0000256" key="2">
    <source>
        <dbReference type="ARBA" id="ARBA00006727"/>
    </source>
</evidence>
<feature type="transmembrane region" description="Helical" evidence="3">
    <location>
        <begin position="324"/>
        <end position="343"/>
    </location>
</feature>
<sequence>MFHLLHGRLRVSFGDPLVVADQPLLREGGYGWVVVAAVALVNAHSWGLNSSYAIFLAYYLHSGYIPGATALDFAFVGGLSISVGLLVSPVVTLCVGKFGTNETLRIGLFFETLSFIGASFASTIWHLILSQGVCFGIGMGFCFTATVGIVPQWFTTKRSFANALATAGSGFGGLCYSLATNAMIARLGLPWTFRILAIIACVVLGACSLVVRDRNKAVGARHLAFHTSLFLRPEFWLFTGWGFFGIIGYTIVIFSLADYALQVGFSASQGSMVVAMFSLSQAVGRPLIGLVSDSLGKINVAGLCTLVASLAQFFLWIFAGQYYAGLIVFALLGMLAGVMWPTVAPVGVEVVGLQLLPAALSIYWLVLVLPSTFAEVMGLCLRRPGTQGYLHVQLFAGALYMASFLSIWMLRSWKLREIHALRLLGQEREAERRHVDAVPAVTSTRPPRRRLLVPSFLKLFFSRECV</sequence>
<dbReference type="InterPro" id="IPR050327">
    <property type="entry name" value="Proton-linked_MCT"/>
</dbReference>
<dbReference type="PANTHER" id="PTHR11360">
    <property type="entry name" value="MONOCARBOXYLATE TRANSPORTER"/>
    <property type="match status" value="1"/>
</dbReference>
<dbReference type="GO" id="GO:0016020">
    <property type="term" value="C:membrane"/>
    <property type="evidence" value="ECO:0007669"/>
    <property type="project" value="UniProtKB-SubCell"/>
</dbReference>
<feature type="transmembrane region" description="Helical" evidence="3">
    <location>
        <begin position="191"/>
        <end position="211"/>
    </location>
</feature>
<feature type="transmembrane region" description="Helical" evidence="3">
    <location>
        <begin position="108"/>
        <end position="129"/>
    </location>
</feature>
<dbReference type="PANTHER" id="PTHR11360:SF315">
    <property type="entry name" value="TRANSPORTER MCH2-RELATED"/>
    <property type="match status" value="1"/>
</dbReference>
<proteinExistence type="inferred from homology"/>
<dbReference type="InterPro" id="IPR036259">
    <property type="entry name" value="MFS_trans_sf"/>
</dbReference>
<feature type="transmembrane region" description="Helical" evidence="3">
    <location>
        <begin position="161"/>
        <end position="179"/>
    </location>
</feature>
<keyword evidence="3" id="KW-1133">Transmembrane helix</keyword>
<evidence type="ECO:0000256" key="1">
    <source>
        <dbReference type="ARBA" id="ARBA00004141"/>
    </source>
</evidence>
<accession>A0AAD9I247</accession>
<dbReference type="Gene3D" id="1.20.1250.20">
    <property type="entry name" value="MFS general substrate transporter like domains"/>
    <property type="match status" value="2"/>
</dbReference>
<feature type="transmembrane region" description="Helical" evidence="3">
    <location>
        <begin position="235"/>
        <end position="257"/>
    </location>
</feature>
<reference evidence="4" key="1">
    <citation type="journal article" date="2023" name="Mol. Plant Microbe Interact.">
        <title>Elucidating the Obligate Nature and Biological Capacity of an Invasive Fungal Corn Pathogen.</title>
        <authorList>
            <person name="MacCready J.S."/>
            <person name="Roggenkamp E.M."/>
            <person name="Gdanetz K."/>
            <person name="Chilvers M.I."/>
        </authorList>
    </citation>
    <scope>NUCLEOTIDE SEQUENCE</scope>
    <source>
        <strain evidence="4">PM02</strain>
    </source>
</reference>
<dbReference type="Proteomes" id="UP001217918">
    <property type="component" value="Unassembled WGS sequence"/>
</dbReference>
<organism evidence="4 5">
    <name type="scientific">Phyllachora maydis</name>
    <dbReference type="NCBI Taxonomy" id="1825666"/>
    <lineage>
        <taxon>Eukaryota</taxon>
        <taxon>Fungi</taxon>
        <taxon>Dikarya</taxon>
        <taxon>Ascomycota</taxon>
        <taxon>Pezizomycotina</taxon>
        <taxon>Sordariomycetes</taxon>
        <taxon>Sordariomycetidae</taxon>
        <taxon>Phyllachorales</taxon>
        <taxon>Phyllachoraceae</taxon>
        <taxon>Phyllachora</taxon>
    </lineage>
</organism>
<comment type="similarity">
    <text evidence="2">Belongs to the major facilitator superfamily. Monocarboxylate porter (TC 2.A.1.13) family.</text>
</comment>
<evidence type="ECO:0000256" key="3">
    <source>
        <dbReference type="SAM" id="Phobius"/>
    </source>
</evidence>
<evidence type="ECO:0000313" key="5">
    <source>
        <dbReference type="Proteomes" id="UP001217918"/>
    </source>
</evidence>
<dbReference type="InterPro" id="IPR011701">
    <property type="entry name" value="MFS"/>
</dbReference>
<gene>
    <name evidence="4" type="ORF">P8C59_004213</name>
</gene>
<dbReference type="Pfam" id="PF07690">
    <property type="entry name" value="MFS_1"/>
    <property type="match status" value="1"/>
</dbReference>
<feature type="transmembrane region" description="Helical" evidence="3">
    <location>
        <begin position="300"/>
        <end position="318"/>
    </location>
</feature>
<comment type="caution">
    <text evidence="4">The sequence shown here is derived from an EMBL/GenBank/DDBJ whole genome shotgun (WGS) entry which is preliminary data.</text>
</comment>